<dbReference type="PROSITE" id="PS50181">
    <property type="entry name" value="FBOX"/>
    <property type="match status" value="1"/>
</dbReference>
<dbReference type="PANTHER" id="PTHR46407:SF4">
    <property type="entry name" value="F-BOX DOMAIN-CONTAINING PROTEIN"/>
    <property type="match status" value="1"/>
</dbReference>
<dbReference type="Pfam" id="PF24681">
    <property type="entry name" value="Kelch_KLHDC2_KLHL20_DRC7"/>
    <property type="match status" value="1"/>
</dbReference>
<name>A0AAN8W8P0_9MAGN</name>
<dbReference type="InterPro" id="IPR044595">
    <property type="entry name" value="KMD1-4"/>
</dbReference>
<comment type="caution">
    <text evidence="2">The sequence shown here is derived from an EMBL/GenBank/DDBJ whole genome shotgun (WGS) entry which is preliminary data.</text>
</comment>
<reference evidence="2 3" key="1">
    <citation type="submission" date="2023-12" db="EMBL/GenBank/DDBJ databases">
        <title>A high-quality genome assembly for Dillenia turbinata (Dilleniales).</title>
        <authorList>
            <person name="Chanderbali A."/>
        </authorList>
    </citation>
    <scope>NUCLEOTIDE SEQUENCE [LARGE SCALE GENOMIC DNA]</scope>
    <source>
        <strain evidence="2">LSX21</strain>
        <tissue evidence="2">Leaf</tissue>
    </source>
</reference>
<dbReference type="Gene3D" id="1.20.1280.50">
    <property type="match status" value="1"/>
</dbReference>
<dbReference type="SUPFAM" id="SSF117281">
    <property type="entry name" value="Kelch motif"/>
    <property type="match status" value="1"/>
</dbReference>
<keyword evidence="3" id="KW-1185">Reference proteome</keyword>
<dbReference type="Gene3D" id="2.120.10.80">
    <property type="entry name" value="Kelch-type beta propeller"/>
    <property type="match status" value="1"/>
</dbReference>
<dbReference type="SUPFAM" id="SSF81383">
    <property type="entry name" value="F-box domain"/>
    <property type="match status" value="1"/>
</dbReference>
<evidence type="ECO:0000313" key="2">
    <source>
        <dbReference type="EMBL" id="KAK6941968.1"/>
    </source>
</evidence>
<dbReference type="InterPro" id="IPR015915">
    <property type="entry name" value="Kelch-typ_b-propeller"/>
</dbReference>
<organism evidence="2 3">
    <name type="scientific">Dillenia turbinata</name>
    <dbReference type="NCBI Taxonomy" id="194707"/>
    <lineage>
        <taxon>Eukaryota</taxon>
        <taxon>Viridiplantae</taxon>
        <taxon>Streptophyta</taxon>
        <taxon>Embryophyta</taxon>
        <taxon>Tracheophyta</taxon>
        <taxon>Spermatophyta</taxon>
        <taxon>Magnoliopsida</taxon>
        <taxon>eudicotyledons</taxon>
        <taxon>Gunneridae</taxon>
        <taxon>Pentapetalae</taxon>
        <taxon>Dilleniales</taxon>
        <taxon>Dilleniaceae</taxon>
        <taxon>Dillenia</taxon>
    </lineage>
</organism>
<dbReference type="GO" id="GO:2000762">
    <property type="term" value="P:regulation of phenylpropanoid metabolic process"/>
    <property type="evidence" value="ECO:0007669"/>
    <property type="project" value="InterPro"/>
</dbReference>
<dbReference type="InterPro" id="IPR036047">
    <property type="entry name" value="F-box-like_dom_sf"/>
</dbReference>
<dbReference type="InterPro" id="IPR006652">
    <property type="entry name" value="Kelch_1"/>
</dbReference>
<feature type="domain" description="F-box" evidence="1">
    <location>
        <begin position="5"/>
        <end position="52"/>
    </location>
</feature>
<accession>A0AAN8W8P0</accession>
<proteinExistence type="predicted"/>
<protein>
    <submittedName>
        <fullName evidence="2">F-box domain</fullName>
    </submittedName>
</protein>
<gene>
    <name evidence="2" type="ORF">RJ641_027345</name>
</gene>
<dbReference type="Proteomes" id="UP001370490">
    <property type="component" value="Unassembled WGS sequence"/>
</dbReference>
<dbReference type="EMBL" id="JBAMMX010000004">
    <property type="protein sequence ID" value="KAK6941968.1"/>
    <property type="molecule type" value="Genomic_DNA"/>
</dbReference>
<sequence>MSEFTEMFRGLPEELALDCLTRLPYSALRVATQVCHRWRQLIQSKDFYYHRRNSGKTHKLACLVQALPGQTGAHKGVGPISYGLTVFDPVTRSWDRVDSTRVYPNGLPLFCRVTSSEGKLVLIGGWHPVSFEPVRDTFVYEFTSQCWRKCKDMPSIRSFFAIGSVQDKVFIAGGHDENKNALNSAWVYDLSQDEWTELNQMSEERDECQGVVTGSVLWVVSGYGTDSQGIFKPSAEFFDLGTSQWKRVENAWTDSTQSPRSCAGVGKDGKMFCWSGSDSGLKVGACAVQCGDWTFLTGSAYQGGPQGFYLAKEDEQKEEREKENGSNLVLEGVTVPEEFLGFVQSGCCVEI</sequence>
<dbReference type="SMART" id="SM00612">
    <property type="entry name" value="Kelch"/>
    <property type="match status" value="2"/>
</dbReference>
<dbReference type="PANTHER" id="PTHR46407">
    <property type="entry name" value="OS02G0208700 PROTEIN"/>
    <property type="match status" value="1"/>
</dbReference>
<dbReference type="AlphaFoldDB" id="A0AAN8W8P0"/>
<evidence type="ECO:0000259" key="1">
    <source>
        <dbReference type="PROSITE" id="PS50181"/>
    </source>
</evidence>
<dbReference type="InterPro" id="IPR001810">
    <property type="entry name" value="F-box_dom"/>
</dbReference>
<dbReference type="GO" id="GO:0080037">
    <property type="term" value="P:negative regulation of cytokinin-activated signaling pathway"/>
    <property type="evidence" value="ECO:0007669"/>
    <property type="project" value="InterPro"/>
</dbReference>
<evidence type="ECO:0000313" key="3">
    <source>
        <dbReference type="Proteomes" id="UP001370490"/>
    </source>
</evidence>
<dbReference type="Pfam" id="PF00646">
    <property type="entry name" value="F-box"/>
    <property type="match status" value="1"/>
</dbReference>
<dbReference type="SMART" id="SM00256">
    <property type="entry name" value="FBOX"/>
    <property type="match status" value="1"/>
</dbReference>